<keyword evidence="2" id="KW-1185">Reference proteome</keyword>
<accession>A0A502IPM3</accession>
<dbReference type="Proteomes" id="UP000319432">
    <property type="component" value="Chromosome"/>
</dbReference>
<evidence type="ECO:0000313" key="2">
    <source>
        <dbReference type="Proteomes" id="UP000319432"/>
    </source>
</evidence>
<gene>
    <name evidence="1" type="ORF">EEL30_19070</name>
</gene>
<protein>
    <submittedName>
        <fullName evidence="1">Uncharacterized protein</fullName>
    </submittedName>
</protein>
<dbReference type="EMBL" id="CP033464">
    <property type="protein sequence ID" value="QDX94202.1"/>
    <property type="molecule type" value="Genomic_DNA"/>
</dbReference>
<name>A0A502IPM3_BRELA</name>
<proteinExistence type="predicted"/>
<sequence>MIVKSASTHVFSIDSFIEKFSEEIRTFHNSHDPIDKDHHLRFRFYLATYYFQNERYEEGIKNTLRCLALTLILNNQTFFMQCVALFEAQRHHATEPQKLEYRKIMQEIRMFERVDVTEVKETH</sequence>
<reference evidence="1 2" key="1">
    <citation type="submission" date="2018-11" db="EMBL/GenBank/DDBJ databases">
        <title>Phylogenetic determinants of toxin gene distribution in genomes of Brevibacillus laterosporus.</title>
        <authorList>
            <person name="Glare T.R."/>
            <person name="Durrant A."/>
            <person name="Berry C."/>
            <person name="Palma L."/>
            <person name="Ormskirk M."/>
            <person name="Cox M.O."/>
        </authorList>
    </citation>
    <scope>NUCLEOTIDE SEQUENCE [LARGE SCALE GENOMIC DNA]</scope>
    <source>
        <strain evidence="1 2">1821L</strain>
    </source>
</reference>
<dbReference type="AlphaFoldDB" id="A0A502IPM3"/>
<organism evidence="1 2">
    <name type="scientific">Brevibacillus laterosporus</name>
    <name type="common">Bacillus laterosporus</name>
    <dbReference type="NCBI Taxonomy" id="1465"/>
    <lineage>
        <taxon>Bacteria</taxon>
        <taxon>Bacillati</taxon>
        <taxon>Bacillota</taxon>
        <taxon>Bacilli</taxon>
        <taxon>Bacillales</taxon>
        <taxon>Paenibacillaceae</taxon>
        <taxon>Brevibacillus</taxon>
    </lineage>
</organism>
<evidence type="ECO:0000313" key="1">
    <source>
        <dbReference type="EMBL" id="QDX94202.1"/>
    </source>
</evidence>